<evidence type="ECO:0000256" key="10">
    <source>
        <dbReference type="RuleBase" id="RU366002"/>
    </source>
</evidence>
<feature type="domain" description="Cation/H+ exchanger transmembrane" evidence="11">
    <location>
        <begin position="12"/>
        <end position="404"/>
    </location>
</feature>
<dbReference type="GO" id="GO:0015386">
    <property type="term" value="F:potassium:proton antiporter activity"/>
    <property type="evidence" value="ECO:0007669"/>
    <property type="project" value="TreeGrafter"/>
</dbReference>
<evidence type="ECO:0000256" key="3">
    <source>
        <dbReference type="ARBA" id="ARBA00022475"/>
    </source>
</evidence>
<keyword evidence="2 10" id="KW-0813">Transport</keyword>
<comment type="caution">
    <text evidence="12">The sequence shown here is derived from an EMBL/GenBank/DDBJ whole genome shotgun (WGS) entry which is preliminary data.</text>
</comment>
<feature type="transmembrane region" description="Helical" evidence="10">
    <location>
        <begin position="264"/>
        <end position="281"/>
    </location>
</feature>
<dbReference type="PANTHER" id="PTHR10110:SF86">
    <property type="entry name" value="SODIUM_HYDROGEN EXCHANGER 7"/>
    <property type="match status" value="1"/>
</dbReference>
<feature type="transmembrane region" description="Helical" evidence="10">
    <location>
        <begin position="379"/>
        <end position="403"/>
    </location>
</feature>
<dbReference type="EMBL" id="LVHI01000006">
    <property type="protein sequence ID" value="OAK56092.1"/>
    <property type="molecule type" value="Genomic_DNA"/>
</dbReference>
<feature type="transmembrane region" description="Helical" evidence="10">
    <location>
        <begin position="54"/>
        <end position="76"/>
    </location>
</feature>
<feature type="transmembrane region" description="Helical" evidence="10">
    <location>
        <begin position="301"/>
        <end position="321"/>
    </location>
</feature>
<evidence type="ECO:0000256" key="7">
    <source>
        <dbReference type="ARBA" id="ARBA00023065"/>
    </source>
</evidence>
<accession>A0A177YKI0</accession>
<feature type="transmembrane region" description="Helical" evidence="10">
    <location>
        <begin position="344"/>
        <end position="367"/>
    </location>
</feature>
<comment type="similarity">
    <text evidence="10">Belongs to the monovalent cation:proton antiporter 1 (CPA1) transporter (TC 2.A.36) family.</text>
</comment>
<dbReference type="InterPro" id="IPR006153">
    <property type="entry name" value="Cation/H_exchanger_TM"/>
</dbReference>
<dbReference type="Pfam" id="PF00999">
    <property type="entry name" value="Na_H_Exchanger"/>
    <property type="match status" value="1"/>
</dbReference>
<evidence type="ECO:0000313" key="12">
    <source>
        <dbReference type="EMBL" id="OAK56092.1"/>
    </source>
</evidence>
<dbReference type="NCBIfam" id="TIGR00831">
    <property type="entry name" value="a_cpa1"/>
    <property type="match status" value="1"/>
</dbReference>
<comment type="function">
    <text evidence="10">Na(+)/H(+) antiporter that extrudes sodium in exchange for external protons.</text>
</comment>
<evidence type="ECO:0000313" key="13">
    <source>
        <dbReference type="Proteomes" id="UP000077519"/>
    </source>
</evidence>
<feature type="transmembrane region" description="Helical" evidence="10">
    <location>
        <begin position="180"/>
        <end position="199"/>
    </location>
</feature>
<dbReference type="InterPro" id="IPR004705">
    <property type="entry name" value="Cation/H_exchanger_CPA1_bac"/>
</dbReference>
<evidence type="ECO:0000256" key="4">
    <source>
        <dbReference type="ARBA" id="ARBA00022692"/>
    </source>
</evidence>
<feature type="transmembrane region" description="Helical" evidence="10">
    <location>
        <begin position="211"/>
        <end position="228"/>
    </location>
</feature>
<sequence>MLSGLGLVLAAVALIVAAQVLSKKTTIPSAALLTLAGLGVSATPLPDIVLDPDVVLTLVIPPLLYSAALNSSLVAIRKNALTILSLSVGLVIATASVVGVGLYLLIPTVTLAAGTALGAAVAPPDPVAALAVGRRAGIPPRLVTLIEGEGLLNDATALTMLTVATTAIALHDMSPPEAGGLFLLAAGGGVAVGVAIAFVIRLVQRVIDDPLLLNIVSLVTPFIAYLAAEHVHASGVLAVVVTALIVGHDTRHAASSASRLQTGAVWRLIDVLLEGFVFLLIGEQLPTVVAGLSAYSLPTVATAVGVTLAGVLLLRPVWLYVTERLPRRKNREGADIPRLSGREIVVMSWAGTRGVITVAAAFSLPLTLDNGDPFVARDLLLFCAFVVVLVTVVGQGTTFAPLVRRLNVRADAATTSRVRNEARQGAAKAALAQLDRIAKDEKLKPEATTAFREELEHRIERYRRRLDHLDNADETSLVSPAQQASLGTRRKLIATQRDELLRWRDAGRLPDEDMRVLEHELDHEEHAMHLPGSGPAS</sequence>
<organism evidence="12 13">
    <name type="scientific">Rhodococcoides kyotonense</name>
    <dbReference type="NCBI Taxonomy" id="398843"/>
    <lineage>
        <taxon>Bacteria</taxon>
        <taxon>Bacillati</taxon>
        <taxon>Actinomycetota</taxon>
        <taxon>Actinomycetes</taxon>
        <taxon>Mycobacteriales</taxon>
        <taxon>Nocardiaceae</taxon>
        <taxon>Rhodococcoides</taxon>
    </lineage>
</organism>
<dbReference type="GO" id="GO:0098719">
    <property type="term" value="P:sodium ion import across plasma membrane"/>
    <property type="evidence" value="ECO:0007669"/>
    <property type="project" value="TreeGrafter"/>
</dbReference>
<dbReference type="AlphaFoldDB" id="A0A177YKI0"/>
<dbReference type="RefSeq" id="WP_068422856.1">
    <property type="nucleotide sequence ID" value="NZ_LVHI01000006.1"/>
</dbReference>
<dbReference type="Proteomes" id="UP000077519">
    <property type="component" value="Unassembled WGS sequence"/>
</dbReference>
<evidence type="ECO:0000256" key="1">
    <source>
        <dbReference type="ARBA" id="ARBA00004651"/>
    </source>
</evidence>
<evidence type="ECO:0000256" key="2">
    <source>
        <dbReference type="ARBA" id="ARBA00022448"/>
    </source>
</evidence>
<evidence type="ECO:0000256" key="6">
    <source>
        <dbReference type="ARBA" id="ARBA00023053"/>
    </source>
</evidence>
<evidence type="ECO:0000256" key="5">
    <source>
        <dbReference type="ARBA" id="ARBA00022989"/>
    </source>
</evidence>
<keyword evidence="8 10" id="KW-0472">Membrane</keyword>
<keyword evidence="13" id="KW-1185">Reference proteome</keyword>
<keyword evidence="5 10" id="KW-1133">Transmembrane helix</keyword>
<dbReference type="GO" id="GO:0051453">
    <property type="term" value="P:regulation of intracellular pH"/>
    <property type="evidence" value="ECO:0007669"/>
    <property type="project" value="TreeGrafter"/>
</dbReference>
<gene>
    <name evidence="12" type="ORF">A3K89_18030</name>
</gene>
<dbReference type="PANTHER" id="PTHR10110">
    <property type="entry name" value="SODIUM/HYDROGEN EXCHANGER"/>
    <property type="match status" value="1"/>
</dbReference>
<comment type="subcellular location">
    <subcellularLocation>
        <location evidence="1 10">Cell membrane</location>
        <topology evidence="1 10">Multi-pass membrane protein</topology>
    </subcellularLocation>
</comment>
<keyword evidence="9 10" id="KW-0739">Sodium transport</keyword>
<evidence type="ECO:0000259" key="11">
    <source>
        <dbReference type="Pfam" id="PF00999"/>
    </source>
</evidence>
<proteinExistence type="inferred from homology"/>
<dbReference type="GO" id="GO:0015385">
    <property type="term" value="F:sodium:proton antiporter activity"/>
    <property type="evidence" value="ECO:0007669"/>
    <property type="project" value="InterPro"/>
</dbReference>
<keyword evidence="4 10" id="KW-0812">Transmembrane</keyword>
<evidence type="ECO:0000256" key="8">
    <source>
        <dbReference type="ARBA" id="ARBA00023136"/>
    </source>
</evidence>
<name>A0A177YKI0_9NOCA</name>
<dbReference type="Gene3D" id="6.10.140.1330">
    <property type="match status" value="1"/>
</dbReference>
<dbReference type="GO" id="GO:0005886">
    <property type="term" value="C:plasma membrane"/>
    <property type="evidence" value="ECO:0007669"/>
    <property type="project" value="UniProtKB-SubCell"/>
</dbReference>
<evidence type="ECO:0000256" key="9">
    <source>
        <dbReference type="ARBA" id="ARBA00023201"/>
    </source>
</evidence>
<keyword evidence="10" id="KW-0050">Antiport</keyword>
<keyword evidence="7 10" id="KW-0406">Ion transport</keyword>
<feature type="transmembrane region" description="Helical" evidence="10">
    <location>
        <begin position="234"/>
        <end position="252"/>
    </location>
</feature>
<feature type="transmembrane region" description="Helical" evidence="10">
    <location>
        <begin position="83"/>
        <end position="106"/>
    </location>
</feature>
<comment type="caution">
    <text evidence="10">Lacks conserved residue(s) required for the propagation of feature annotation.</text>
</comment>
<reference evidence="12 13" key="1">
    <citation type="submission" date="2016-03" db="EMBL/GenBank/DDBJ databases">
        <title>Genome sequence of Rhodococcus kyotonensis KB10.</title>
        <authorList>
            <person name="Jeong H."/>
            <person name="Hong C.E."/>
            <person name="Jo S.H."/>
            <person name="Park J.M."/>
        </authorList>
    </citation>
    <scope>NUCLEOTIDE SEQUENCE [LARGE SCALE GENOMIC DNA]</scope>
    <source>
        <strain evidence="12 13">KB10</strain>
    </source>
</reference>
<protein>
    <submittedName>
        <fullName evidence="12">Sodium:proton antiporter</fullName>
    </submittedName>
</protein>
<dbReference type="InterPro" id="IPR018422">
    <property type="entry name" value="Cation/H_exchanger_CPA1"/>
</dbReference>
<keyword evidence="3 10" id="KW-1003">Cell membrane</keyword>
<keyword evidence="6 10" id="KW-0915">Sodium</keyword>